<sequence>MANVKIKFVKHHEVQDEHAGTDKATVYEAGLTKAFEERSAQHFVTRGVAEYVSGSDKTGA</sequence>
<evidence type="ECO:0000313" key="2">
    <source>
        <dbReference type="Proteomes" id="UP000217935"/>
    </source>
</evidence>
<accession>A0A291GBN4</accession>
<dbReference type="KEGG" id="ceh:CEW89_08440"/>
<organism evidence="1 2">
    <name type="scientific">Celeribacter ethanolicus</name>
    <dbReference type="NCBI Taxonomy" id="1758178"/>
    <lineage>
        <taxon>Bacteria</taxon>
        <taxon>Pseudomonadati</taxon>
        <taxon>Pseudomonadota</taxon>
        <taxon>Alphaproteobacteria</taxon>
        <taxon>Rhodobacterales</taxon>
        <taxon>Roseobacteraceae</taxon>
        <taxon>Celeribacter</taxon>
    </lineage>
</organism>
<dbReference type="AlphaFoldDB" id="A0A291GBN4"/>
<keyword evidence="2" id="KW-1185">Reference proteome</keyword>
<reference evidence="1 2" key="1">
    <citation type="submission" date="2017-06" db="EMBL/GenBank/DDBJ databases">
        <title>Celeribacter sp. TSPH2 complete genome sequence.</title>
        <authorList>
            <person name="Woo J.-H."/>
            <person name="Kim H.-S."/>
        </authorList>
    </citation>
    <scope>NUCLEOTIDE SEQUENCE [LARGE SCALE GENOMIC DNA]</scope>
    <source>
        <strain evidence="1 2">TSPH2</strain>
    </source>
</reference>
<dbReference type="Proteomes" id="UP000217935">
    <property type="component" value="Chromosome"/>
</dbReference>
<gene>
    <name evidence="1" type="ORF">CEW89_08440</name>
</gene>
<dbReference type="EMBL" id="CP022196">
    <property type="protein sequence ID" value="ATG47601.1"/>
    <property type="molecule type" value="Genomic_DNA"/>
</dbReference>
<evidence type="ECO:0000313" key="1">
    <source>
        <dbReference type="EMBL" id="ATG47601.1"/>
    </source>
</evidence>
<proteinExistence type="predicted"/>
<name>A0A291GBN4_9RHOB</name>
<dbReference type="RefSeq" id="WP_096805586.1">
    <property type="nucleotide sequence ID" value="NZ_CP022196.1"/>
</dbReference>
<protein>
    <submittedName>
        <fullName evidence="1">Uncharacterized protein</fullName>
    </submittedName>
</protein>